<comment type="catalytic activity">
    <reaction evidence="10">
        <text>8-oxo-dGTP + H2O = 8-oxo-dGMP + diphosphate + H(+)</text>
        <dbReference type="Rhea" id="RHEA:31575"/>
        <dbReference type="ChEBI" id="CHEBI:15377"/>
        <dbReference type="ChEBI" id="CHEBI:15378"/>
        <dbReference type="ChEBI" id="CHEBI:33019"/>
        <dbReference type="ChEBI" id="CHEBI:63224"/>
        <dbReference type="ChEBI" id="CHEBI:77896"/>
        <dbReference type="EC" id="3.6.1.55"/>
    </reaction>
</comment>
<evidence type="ECO:0000256" key="15">
    <source>
        <dbReference type="ARBA" id="ARBA00041979"/>
    </source>
</evidence>
<dbReference type="InterPro" id="IPR020476">
    <property type="entry name" value="Nudix_hydrolase"/>
</dbReference>
<dbReference type="Gene3D" id="3.90.79.10">
    <property type="entry name" value="Nucleoside Triphosphate Pyrophosphohydrolase"/>
    <property type="match status" value="1"/>
</dbReference>
<dbReference type="GO" id="GO:0006281">
    <property type="term" value="P:DNA repair"/>
    <property type="evidence" value="ECO:0007669"/>
    <property type="project" value="UniProtKB-KW"/>
</dbReference>
<dbReference type="InterPro" id="IPR029119">
    <property type="entry name" value="MutY_C"/>
</dbReference>
<proteinExistence type="inferred from homology"/>
<dbReference type="AlphaFoldDB" id="A0A7W6A3V7"/>
<organism evidence="18 19">
    <name type="scientific">Brevundimonas mediterranea</name>
    <dbReference type="NCBI Taxonomy" id="74329"/>
    <lineage>
        <taxon>Bacteria</taxon>
        <taxon>Pseudomonadati</taxon>
        <taxon>Pseudomonadota</taxon>
        <taxon>Alphaproteobacteria</taxon>
        <taxon>Caulobacterales</taxon>
        <taxon>Caulobacteraceae</taxon>
        <taxon>Brevundimonas</taxon>
    </lineage>
</organism>
<evidence type="ECO:0000259" key="17">
    <source>
        <dbReference type="PROSITE" id="PS51462"/>
    </source>
</evidence>
<keyword evidence="6" id="KW-0227">DNA damage</keyword>
<dbReference type="EMBL" id="JACIDA010000002">
    <property type="protein sequence ID" value="MBB3872823.1"/>
    <property type="molecule type" value="Genomic_DNA"/>
</dbReference>
<dbReference type="RefSeq" id="WP_183197211.1">
    <property type="nucleotide sequence ID" value="NZ_JACIDA010000002.1"/>
</dbReference>
<evidence type="ECO:0000256" key="12">
    <source>
        <dbReference type="ARBA" id="ARBA00038905"/>
    </source>
</evidence>
<dbReference type="GO" id="GO:0006260">
    <property type="term" value="P:DNA replication"/>
    <property type="evidence" value="ECO:0007669"/>
    <property type="project" value="UniProtKB-KW"/>
</dbReference>
<evidence type="ECO:0000256" key="8">
    <source>
        <dbReference type="ARBA" id="ARBA00022842"/>
    </source>
</evidence>
<dbReference type="PANTHER" id="PTHR47707">
    <property type="entry name" value="8-OXO-DGTP DIPHOSPHATASE"/>
    <property type="match status" value="1"/>
</dbReference>
<dbReference type="Proteomes" id="UP000532936">
    <property type="component" value="Unassembled WGS sequence"/>
</dbReference>
<comment type="cofactor">
    <cofactor evidence="1">
        <name>Mg(2+)</name>
        <dbReference type="ChEBI" id="CHEBI:18420"/>
    </cofactor>
</comment>
<dbReference type="InterPro" id="IPR015797">
    <property type="entry name" value="NUDIX_hydrolase-like_dom_sf"/>
</dbReference>
<dbReference type="FunFam" id="3.90.79.10:FF:000014">
    <property type="entry name" value="8-oxo-dGTP diphosphatase MutT"/>
    <property type="match status" value="1"/>
</dbReference>
<keyword evidence="5" id="KW-0479">Metal-binding</keyword>
<keyword evidence="8" id="KW-0460">Magnesium</keyword>
<dbReference type="InterPro" id="IPR020084">
    <property type="entry name" value="NUDIX_hydrolase_CS"/>
</dbReference>
<dbReference type="GO" id="GO:0046872">
    <property type="term" value="F:metal ion binding"/>
    <property type="evidence" value="ECO:0007669"/>
    <property type="project" value="UniProtKB-KW"/>
</dbReference>
<protein>
    <recommendedName>
        <fullName evidence="13">8-oxo-dGTP diphosphatase</fullName>
        <ecNumber evidence="12">3.6.1.55</ecNumber>
    </recommendedName>
    <alternativeName>
        <fullName evidence="16">7,8-dihydro-8-oxoguanine-triphosphatase</fullName>
    </alternativeName>
    <alternativeName>
        <fullName evidence="15">Mutator protein MutT</fullName>
    </alternativeName>
    <alternativeName>
        <fullName evidence="14">dGTP pyrophosphohydrolase</fullName>
    </alternativeName>
</protein>
<evidence type="ECO:0000313" key="18">
    <source>
        <dbReference type="EMBL" id="MBB3872823.1"/>
    </source>
</evidence>
<dbReference type="EC" id="3.6.1.55" evidence="12"/>
<keyword evidence="7 18" id="KW-0378">Hydrolase</keyword>
<keyword evidence="3" id="KW-0515">Mutator protein</keyword>
<dbReference type="PRINTS" id="PR00502">
    <property type="entry name" value="NUDIXFAMILY"/>
</dbReference>
<dbReference type="PANTHER" id="PTHR47707:SF1">
    <property type="entry name" value="NUDIX HYDROLASE FAMILY PROTEIN"/>
    <property type="match status" value="1"/>
</dbReference>
<comment type="catalytic activity">
    <reaction evidence="11">
        <text>8-oxo-GTP + H2O = 8-oxo-GMP + diphosphate + H(+)</text>
        <dbReference type="Rhea" id="RHEA:67616"/>
        <dbReference type="ChEBI" id="CHEBI:15377"/>
        <dbReference type="ChEBI" id="CHEBI:15378"/>
        <dbReference type="ChEBI" id="CHEBI:33019"/>
        <dbReference type="ChEBI" id="CHEBI:143553"/>
        <dbReference type="ChEBI" id="CHEBI:145694"/>
    </reaction>
</comment>
<evidence type="ECO:0000256" key="7">
    <source>
        <dbReference type="ARBA" id="ARBA00022801"/>
    </source>
</evidence>
<evidence type="ECO:0000256" key="10">
    <source>
        <dbReference type="ARBA" id="ARBA00035861"/>
    </source>
</evidence>
<keyword evidence="4" id="KW-0235">DNA replication</keyword>
<reference evidence="18 19" key="1">
    <citation type="submission" date="2020-08" db="EMBL/GenBank/DDBJ databases">
        <title>Genomic Encyclopedia of Type Strains, Phase IV (KMG-IV): sequencing the most valuable type-strain genomes for metagenomic binning, comparative biology and taxonomic classification.</title>
        <authorList>
            <person name="Goeker M."/>
        </authorList>
    </citation>
    <scope>NUCLEOTIDE SEQUENCE [LARGE SCALE GENOMIC DNA]</scope>
    <source>
        <strain evidence="18 19">DSM 14878</strain>
    </source>
</reference>
<dbReference type="GO" id="GO:0044716">
    <property type="term" value="F:8-oxo-GDP phosphatase activity"/>
    <property type="evidence" value="ECO:0007669"/>
    <property type="project" value="TreeGrafter"/>
</dbReference>
<dbReference type="GO" id="GO:0008413">
    <property type="term" value="F:8-oxo-7,8-dihydroguanosine triphosphate pyrophosphatase activity"/>
    <property type="evidence" value="ECO:0007669"/>
    <property type="project" value="TreeGrafter"/>
</dbReference>
<name>A0A7W6A3V7_9CAUL</name>
<evidence type="ECO:0000256" key="14">
    <source>
        <dbReference type="ARBA" id="ARBA00041592"/>
    </source>
</evidence>
<evidence type="ECO:0000256" key="16">
    <source>
        <dbReference type="ARBA" id="ARBA00042798"/>
    </source>
</evidence>
<sequence length="137" mass="15139">MTDTPLPTVLVVAVALIDVDGRVLIAKRPQGKALGGLWEFPGGKVEPGERPEAALIRELREELGIEVSESCLAPFVFASHAYDSFHLLMPLYLCRRWNGVVAAREHDALAWVKPDKLSAYPMPPADEPLVAWLRDLL</sequence>
<comment type="caution">
    <text evidence="18">The sequence shown here is derived from an EMBL/GenBank/DDBJ whole genome shotgun (WGS) entry which is preliminary data.</text>
</comment>
<gene>
    <name evidence="18" type="ORF">GGR11_002376</name>
</gene>
<evidence type="ECO:0000256" key="6">
    <source>
        <dbReference type="ARBA" id="ARBA00022763"/>
    </source>
</evidence>
<dbReference type="InterPro" id="IPR047127">
    <property type="entry name" value="MutT-like"/>
</dbReference>
<dbReference type="PROSITE" id="PS51462">
    <property type="entry name" value="NUDIX"/>
    <property type="match status" value="1"/>
</dbReference>
<evidence type="ECO:0000313" key="19">
    <source>
        <dbReference type="Proteomes" id="UP000532936"/>
    </source>
</evidence>
<evidence type="ECO:0000256" key="4">
    <source>
        <dbReference type="ARBA" id="ARBA00022705"/>
    </source>
</evidence>
<dbReference type="PROSITE" id="PS00893">
    <property type="entry name" value="NUDIX_BOX"/>
    <property type="match status" value="1"/>
</dbReference>
<comment type="similarity">
    <text evidence="2">Belongs to the Nudix hydrolase family.</text>
</comment>
<evidence type="ECO:0000256" key="5">
    <source>
        <dbReference type="ARBA" id="ARBA00022723"/>
    </source>
</evidence>
<dbReference type="GO" id="GO:0044715">
    <property type="term" value="F:8-oxo-dGDP phosphatase activity"/>
    <property type="evidence" value="ECO:0007669"/>
    <property type="project" value="TreeGrafter"/>
</dbReference>
<dbReference type="SUPFAM" id="SSF55811">
    <property type="entry name" value="Nudix"/>
    <property type="match status" value="1"/>
</dbReference>
<evidence type="ECO:0000256" key="1">
    <source>
        <dbReference type="ARBA" id="ARBA00001946"/>
    </source>
</evidence>
<dbReference type="CDD" id="cd03425">
    <property type="entry name" value="NUDIX_MutT_NudA_like"/>
    <property type="match status" value="1"/>
</dbReference>
<keyword evidence="9" id="KW-0234">DNA repair</keyword>
<feature type="domain" description="Nudix hydrolase" evidence="17">
    <location>
        <begin position="7"/>
        <end position="135"/>
    </location>
</feature>
<dbReference type="InterPro" id="IPR000086">
    <property type="entry name" value="NUDIX_hydrolase_dom"/>
</dbReference>
<dbReference type="GO" id="GO:0035539">
    <property type="term" value="F:8-oxo-7,8-dihydrodeoxyguanosine triphosphate pyrophosphatase activity"/>
    <property type="evidence" value="ECO:0007669"/>
    <property type="project" value="UniProtKB-EC"/>
</dbReference>
<accession>A0A7W6A3V7</accession>
<evidence type="ECO:0000256" key="2">
    <source>
        <dbReference type="ARBA" id="ARBA00005582"/>
    </source>
</evidence>
<dbReference type="Pfam" id="PF14815">
    <property type="entry name" value="NUDIX_4"/>
    <property type="match status" value="1"/>
</dbReference>
<evidence type="ECO:0000256" key="9">
    <source>
        <dbReference type="ARBA" id="ARBA00023204"/>
    </source>
</evidence>
<evidence type="ECO:0000256" key="11">
    <source>
        <dbReference type="ARBA" id="ARBA00036904"/>
    </source>
</evidence>
<evidence type="ECO:0000256" key="13">
    <source>
        <dbReference type="ARBA" id="ARBA00040794"/>
    </source>
</evidence>
<evidence type="ECO:0000256" key="3">
    <source>
        <dbReference type="ARBA" id="ARBA00022457"/>
    </source>
</evidence>